<evidence type="ECO:0000256" key="25">
    <source>
        <dbReference type="SAM" id="Phobius"/>
    </source>
</evidence>
<evidence type="ECO:0000256" key="20">
    <source>
        <dbReference type="ARBA" id="ARBA00023306"/>
    </source>
</evidence>
<evidence type="ECO:0000256" key="21">
    <source>
        <dbReference type="ARBA" id="ARBA00024420"/>
    </source>
</evidence>
<feature type="region of interest" description="Disordered" evidence="24">
    <location>
        <begin position="196"/>
        <end position="244"/>
    </location>
</feature>
<feature type="domain" description="FAT" evidence="27">
    <location>
        <begin position="2329"/>
        <end position="2942"/>
    </location>
</feature>
<evidence type="ECO:0000256" key="4">
    <source>
        <dbReference type="ARBA" id="ARBA00010769"/>
    </source>
</evidence>
<keyword evidence="11" id="KW-0227">DNA damage</keyword>
<comment type="subcellular location">
    <subcellularLocation>
        <location evidence="2">Membrane</location>
        <topology evidence="2">Multi-pass membrane protein</topology>
    </subcellularLocation>
    <subcellularLocation>
        <location evidence="1">Nucleus</location>
    </subcellularLocation>
</comment>
<dbReference type="PROSITE" id="PS50290">
    <property type="entry name" value="PI3_4_KINASE_3"/>
    <property type="match status" value="1"/>
</dbReference>
<feature type="non-terminal residue" evidence="28">
    <location>
        <position position="1"/>
    </location>
</feature>
<feature type="compositionally biased region" description="Basic and acidic residues" evidence="24">
    <location>
        <begin position="54"/>
        <end position="72"/>
    </location>
</feature>
<evidence type="ECO:0000256" key="2">
    <source>
        <dbReference type="ARBA" id="ARBA00004141"/>
    </source>
</evidence>
<comment type="similarity">
    <text evidence="3">Belongs to the MscS (TC 1.A.23) family.</text>
</comment>
<feature type="transmembrane region" description="Helical" evidence="25">
    <location>
        <begin position="755"/>
        <end position="779"/>
    </location>
</feature>
<evidence type="ECO:0000256" key="23">
    <source>
        <dbReference type="ARBA" id="ARBA00048679"/>
    </source>
</evidence>
<feature type="region of interest" description="Disordered" evidence="24">
    <location>
        <begin position="277"/>
        <end position="297"/>
    </location>
</feature>
<feature type="transmembrane region" description="Helical" evidence="25">
    <location>
        <begin position="418"/>
        <end position="436"/>
    </location>
</feature>
<dbReference type="Pfam" id="PF23593">
    <property type="entry name" value="HEAT_ATR"/>
    <property type="match status" value="1"/>
</dbReference>
<evidence type="ECO:0000256" key="3">
    <source>
        <dbReference type="ARBA" id="ARBA00008017"/>
    </source>
</evidence>
<comment type="caution">
    <text evidence="28">The sequence shown here is derived from an EMBL/GenBank/DDBJ whole genome shotgun (WGS) entry which is preliminary data.</text>
</comment>
<dbReference type="EC" id="2.7.11.1" evidence="5"/>
<feature type="compositionally biased region" description="Basic and acidic residues" evidence="24">
    <location>
        <begin position="122"/>
        <end position="138"/>
    </location>
</feature>
<evidence type="ECO:0000256" key="8">
    <source>
        <dbReference type="ARBA" id="ARBA00022679"/>
    </source>
</evidence>
<keyword evidence="10" id="KW-0547">Nucleotide-binding</keyword>
<keyword evidence="18" id="KW-0539">Nucleus</keyword>
<dbReference type="GO" id="GO:0006281">
    <property type="term" value="P:DNA repair"/>
    <property type="evidence" value="ECO:0007669"/>
    <property type="project" value="UniProtKB-KW"/>
</dbReference>
<dbReference type="InterPro" id="IPR012993">
    <property type="entry name" value="UME"/>
</dbReference>
<dbReference type="Pfam" id="PF02259">
    <property type="entry name" value="FAT"/>
    <property type="match status" value="1"/>
</dbReference>
<evidence type="ECO:0000256" key="22">
    <source>
        <dbReference type="ARBA" id="ARBA00047899"/>
    </source>
</evidence>
<dbReference type="InterPro" id="IPR050517">
    <property type="entry name" value="DDR_Repair_Kinase"/>
</dbReference>
<keyword evidence="17" id="KW-0234">DNA repair</keyword>
<feature type="transmembrane region" description="Helical" evidence="25">
    <location>
        <begin position="720"/>
        <end position="743"/>
    </location>
</feature>
<dbReference type="InterPro" id="IPR018936">
    <property type="entry name" value="PI3/4_kinase_CS"/>
</dbReference>
<dbReference type="Pfam" id="PF08064">
    <property type="entry name" value="UME"/>
    <property type="match status" value="1"/>
</dbReference>
<evidence type="ECO:0000313" key="29">
    <source>
        <dbReference type="Proteomes" id="UP000685013"/>
    </source>
</evidence>
<evidence type="ECO:0000256" key="12">
    <source>
        <dbReference type="ARBA" id="ARBA00022777"/>
    </source>
</evidence>
<dbReference type="PANTHER" id="PTHR11139:SF69">
    <property type="entry name" value="SERINE_THREONINE-PROTEIN KINASE ATR"/>
    <property type="match status" value="1"/>
</dbReference>
<evidence type="ECO:0000256" key="7">
    <source>
        <dbReference type="ARBA" id="ARBA00022527"/>
    </source>
</evidence>
<dbReference type="InterPro" id="IPR056802">
    <property type="entry name" value="ATR-like_M-HEAT"/>
</dbReference>
<dbReference type="InterPro" id="IPR057564">
    <property type="entry name" value="HEAT_ATR"/>
</dbReference>
<comment type="catalytic activity">
    <reaction evidence="22">
        <text>L-threonyl-[protein] + ATP = O-phospho-L-threonyl-[protein] + ADP + H(+)</text>
        <dbReference type="Rhea" id="RHEA:46608"/>
        <dbReference type="Rhea" id="RHEA-COMP:11060"/>
        <dbReference type="Rhea" id="RHEA-COMP:11605"/>
        <dbReference type="ChEBI" id="CHEBI:15378"/>
        <dbReference type="ChEBI" id="CHEBI:30013"/>
        <dbReference type="ChEBI" id="CHEBI:30616"/>
        <dbReference type="ChEBI" id="CHEBI:61977"/>
        <dbReference type="ChEBI" id="CHEBI:456216"/>
        <dbReference type="EC" id="2.7.11.1"/>
    </reaction>
</comment>
<keyword evidence="16 25" id="KW-0472">Membrane</keyword>
<evidence type="ECO:0000256" key="10">
    <source>
        <dbReference type="ARBA" id="ARBA00022741"/>
    </source>
</evidence>
<dbReference type="FunFam" id="2.30.30.60:FF:000003">
    <property type="entry name" value="Predicted mechanosensitive ion channel"/>
    <property type="match status" value="1"/>
</dbReference>
<comment type="similarity">
    <text evidence="4">Belongs to the PI3/PI4-kinase family. ATM subfamily.</text>
</comment>
<feature type="region of interest" description="Disordered" evidence="24">
    <location>
        <begin position="1"/>
        <end position="88"/>
    </location>
</feature>
<dbReference type="GO" id="GO:0008381">
    <property type="term" value="F:mechanosensitive monoatomic ion channel activity"/>
    <property type="evidence" value="ECO:0007669"/>
    <property type="project" value="UniProtKB-ARBA"/>
</dbReference>
<dbReference type="GO" id="GO:0050982">
    <property type="term" value="P:detection of mechanical stimulus"/>
    <property type="evidence" value="ECO:0007669"/>
    <property type="project" value="UniProtKB-ARBA"/>
</dbReference>
<feature type="compositionally biased region" description="Low complexity" evidence="24">
    <location>
        <begin position="111"/>
        <end position="121"/>
    </location>
</feature>
<evidence type="ECO:0000256" key="17">
    <source>
        <dbReference type="ARBA" id="ARBA00023204"/>
    </source>
</evidence>
<protein>
    <recommendedName>
        <fullName evidence="21">Serine/threonine-protein kinase ATR</fullName>
        <ecNumber evidence="5">2.7.11.1</ecNumber>
    </recommendedName>
</protein>
<dbReference type="PROSITE" id="PS51189">
    <property type="entry name" value="FAT"/>
    <property type="match status" value="1"/>
</dbReference>
<dbReference type="PROSITE" id="PS00916">
    <property type="entry name" value="PI3_4_KINASE_2"/>
    <property type="match status" value="1"/>
</dbReference>
<dbReference type="SMART" id="SM00802">
    <property type="entry name" value="UME"/>
    <property type="match status" value="1"/>
</dbReference>
<evidence type="ECO:0000256" key="14">
    <source>
        <dbReference type="ARBA" id="ARBA00022989"/>
    </source>
</evidence>
<feature type="compositionally biased region" description="Basic and acidic residues" evidence="24">
    <location>
        <begin position="215"/>
        <end position="225"/>
    </location>
</feature>
<proteinExistence type="inferred from homology"/>
<evidence type="ECO:0000259" key="27">
    <source>
        <dbReference type="PROSITE" id="PS51189"/>
    </source>
</evidence>
<dbReference type="PANTHER" id="PTHR11139">
    <property type="entry name" value="ATAXIA TELANGIECTASIA MUTATED ATM -RELATED"/>
    <property type="match status" value="1"/>
</dbReference>
<dbReference type="GO" id="GO:0005694">
    <property type="term" value="C:chromosome"/>
    <property type="evidence" value="ECO:0007669"/>
    <property type="project" value="TreeGrafter"/>
</dbReference>
<sequence length="3388" mass="379435">MDSFKKSLKPNGPFKHSRKISAGGAGSEINQEELPILLDHQPSDQHNRPKVRRPANDGEPSGHSEVILKVDDGGSSAVSRSQESAGYGGKVWRESRYDFWSNNDGIGTGGSASWASGARASDSGDRNEGFEFVRRGNGTDDPPTKLIGDFLHKQKVRGETTLDLDLEMEELRLDRTKTPMMDSPLSRASKDLKVSFQHDSTEISSNESVRRRYKEFREMQEESKRGQPSWHQSHHEHGGSSISGVQNDSVAEAMRSASNLSFQSTLSLHRKSHLLKAKGKSRLTDPPAEPDRLSGLVNKSGQLRSGFLGRTDDEEDDPFLEEDFPDDFRRGKLDALTVLQWISLFLITAALVCTLSIRHLRENSLWEFSIWKWEVMVLVLICGRLVSGWGIGIGVFFIERNFLLRKKVLYFVYGVKRPVQNCLWLGLVLIAWHLLFDKRVKNQTNSDILDYVRKSLVCLLLGTLIWLAKTLMLKVLASSFHVSTYFDRIQESLFNQYVIETLSGPPRIELQKSEEEQKKIADEVQRLQNAGVPVPPDLRAAALSSIKSGERVRSNVGSQRSLRGKDPKLSRVSTKNGSEGINIDHLHKLTSKNVSAWNMKRLLKIVRYGSITTLDEQIQGPSLDDESTTTEIKSEREAKAAAKKIFQNVARPGFKYIYLDDLMRFMKEEEVLKTLSRFEGATETRRISKSALKNWVVNAFRERRALSLTLNDTKTAVERLGLVVNVIFSIFIVVLWIILLGIASRKVILYISSQIVLVAFIFGNTLKNIFEAIIFLFVMHPFDVGDRCEIDDIQMVVEEMNILTTVFLRHDNLKIIVPNSVLATKVIHNHYRSPDMGEFIEICVHIMTPLEKITAMKQRIISFIEADKEHWCPSPIILMKDIDSADKLAMSIWLSHTMNHQDIRERWARRSVVVEERTRAWRQSCPDEGISNSKNGGNTKTLSTSEASAMANLSSLVHELRERIAASSSTPPNRSDDVGVEVRFRAVLPNLLHAYVVPSSSVNEREVVAVLKLLSHTARNFPGVFYHGKASAVLPVVGRILPFFAEPAIQARYGVIFETVGSLLSLLRTGARDAYRQFFLDAMLVVEDILYIASLGTDTASFGDSRRVTLNCFSESLKGIFEDLDHLGDLPEVNRPTDGSGILINLTGKKRWQPFVTWIIKLLGKCLAEGTVYVEGLISMSDVSAACSLLCYGDADLQMACFDFARIVGLVIDDVVPYQPLIQSISTILSEDKQGLPIFRNALYDASIGDCLTVLYSNCCEDVVKLTAADMVGIFSQSLWRTKSMELKVSLCNAYIRIAKICPSHIWRPEILVDMLSFPEPCFALIDCFQAALSILGPDYVGGSLHGLGLSELSNKSIENSRVGEKRCLEDLDTVKNKKLKVDGEIVSSEADILVECKKPHIKICETDVTYANNLHNLLVSFVGCSRASSIRADGLRPEVSLTSLSMLCIAFCRHPETHLSQVIFQEMVSWIPWIYKQAKQGSLTSLDLSTFLEGIHNMLLLPTHVSSCLFSLLSGSNDECTETMSVILKVPWTHSITSSESCKPLKTKCFSVQVASKVTSILKTETDLEVLDLSLVDEDDEVRMEAAISIPVIALWTGFDKLTQLFRRLAILKGERHAKVKKIIPVSLGFLSCLYGSCHSVDGQNMSSRPKIVQEFAEAVLGVETEVFVKKMIPVVLPKLVVSHQNNDQAVESLYELAKCVDTDMVTLIVNWLPKVLAFVLYQANGKELLSALEFYHAQTGSNQEEIFAAALPALLDELVCFVDGGDSDEVSTRLARVPEMILQVARVLTGGDDLPGFLRNHFVGLLNSIDRKMLHAEDVCLQKQALQRIEMLIKLMGSHLSTYVPKLMVLLMHAIGKEVLQSEGLIVLHSFIQQLAKVSPSSIKYVISQVFAALVPFLERDETSIHLNMVVKILEELVLKNRSILKAHIREFPPLPHISALTEVNRAIHETRGSMTLKDQLRDFVDGLNHENLNVRYMVACELSKLLNMRSKEVTAFISAEADPDMDVLSSLISSLLRGCAEESRTAVGQRLKLVCADCLGALGAVDPAKVKSFSCQRFKIECSDDDLIFELIHKHLARAFRAAPDTIIQDSAALAIQELLKIAGCKASLDENAAASESPSLKDKGASKTVASDSSDGGNAMSMRGQKLWGRFSDYVKEIIAPCLTSRFQLPNVADSAFVSSIYRPGMSFRRWIFFWIKKLTAHATGSRASIFHACRGIVRHDMQTAVYLLPYLVLSAVCHGTVEARHGITEEILSVLNAAAAENGVAMINGNIGGQSDVCIQASSSSKSSVAKSKESSSNAQVDQEQLLVQCRYVSQLLDAIPKITLARASLSCQAYARSLMYFESYVRGKSGSFNPAAERSGIFEDEDISYLMEIYSYLDEPDGISGLACLRKSLRLQDQLLITKKAGNWAEVLTFCEQALHMEPNSVQRHSDVLNCLLNMCHLQAMVTHVDGLITRIPQYKKTWCMQGVQAAWRLGRWDLMDEYLTGADEEGLLCSSSESNASFDMDVAKILQAMMKKNKFSVSEKIALSKQSLIASLAAAGMDSYTRAYPFVVKLHLLKELEDFHNLLFNDSFLEKTFRVDDQEFSEVIQNWENRLKFTQSSLWAREPLLSFRRLVFGASGFGAQVGNCWLQYAKLCRSAGHYETANRAILEAQASGAPNVHMEKAKLLWSTRRSDGAISELQQSLLNMPVEVIGSAAMSSITSLSLVPMNPASLICDTQALNENRDIAKTLLLYSRWIHCTGQKQKEDVINLYSRVKELQPKWEKGYFFMARYCDELLADARKRQEESIEQGPRKVSSSSAAIGSSNMSNEKPWWSYVPDVLLFYAKGLHRGHKNLFQALPRLLTLWFDFGSIYQRVGSSSNKDLKSVHGKVLSIMRGCLKDLPTYQWLAVLPQLVSRICHQNEETVRLVKHIITSVVRQYPQQALWIMAAVSKSTVPSRREAAMEIIQSAKKDRSQGNSGNNLFLQFASLIDHLIKLCFHPGQQRARNINISTEFSTLKRMMPLEIIMPIQQSMVVNLPKYDVNLTDSLRSDIFSATELPTISGIADEAEILSSLQRPKKIILLGSDGIERPFLCKPKDDLRKDARMMEFTAMINRLLSKYPESRRRKLYIRTFAVIPLTEDCGMVEWVPHTRGLRHILQDVYITCGKFDRQKTNPQIKRIYDQCQEPAAWFRARIAYAHTTAVWSMVGHIVGLGDRHGENILFDSTTGDCVHVDFSCLFDKGLQLEKPELVPFRLTQNMIDGLGITGYEGVFLRVCEITLSVLRTHRDTLMSILETFIHDPLVEWTKSHKSSGVEVQNPHAQRAISNIEDRLQGVVVGVGAAPSLPLAVEDETRNHKKIPRFFSLHKDQRMAFPVFFQIAPTFFSNDQFGRTSWRIKAF</sequence>
<keyword evidence="14 25" id="KW-1133">Transmembrane helix</keyword>
<keyword evidence="6" id="KW-0813">Transport</keyword>
<dbReference type="FunFam" id="3.30.1010.10:FF:000036">
    <property type="entry name" value="Serine/threonine-protein kinase ATR"/>
    <property type="match status" value="1"/>
</dbReference>
<dbReference type="InterPro" id="IPR014009">
    <property type="entry name" value="PIK_FAT"/>
</dbReference>
<dbReference type="GO" id="GO:0005524">
    <property type="term" value="F:ATP binding"/>
    <property type="evidence" value="ECO:0007669"/>
    <property type="project" value="UniProtKB-KW"/>
</dbReference>
<evidence type="ECO:0000256" key="19">
    <source>
        <dbReference type="ARBA" id="ARBA00023303"/>
    </source>
</evidence>
<evidence type="ECO:0000256" key="15">
    <source>
        <dbReference type="ARBA" id="ARBA00023065"/>
    </source>
</evidence>
<dbReference type="FunFam" id="1.10.1070.11:FF:000024">
    <property type="entry name" value="Serine/threonine-protein kinase ATR"/>
    <property type="match status" value="1"/>
</dbReference>
<dbReference type="GO" id="GO:0000077">
    <property type="term" value="P:DNA damage checkpoint signaling"/>
    <property type="evidence" value="ECO:0007669"/>
    <property type="project" value="TreeGrafter"/>
</dbReference>
<evidence type="ECO:0000256" key="5">
    <source>
        <dbReference type="ARBA" id="ARBA00012513"/>
    </source>
</evidence>
<feature type="region of interest" description="Disordered" evidence="24">
    <location>
        <begin position="2119"/>
        <end position="2142"/>
    </location>
</feature>
<keyword evidence="13" id="KW-0067">ATP-binding</keyword>
<keyword evidence="12 28" id="KW-0418">Kinase</keyword>
<evidence type="ECO:0000256" key="16">
    <source>
        <dbReference type="ARBA" id="ARBA00023136"/>
    </source>
</evidence>
<comment type="catalytic activity">
    <reaction evidence="23">
        <text>L-seryl-[protein] + ATP = O-phospho-L-seryl-[protein] + ADP + H(+)</text>
        <dbReference type="Rhea" id="RHEA:17989"/>
        <dbReference type="Rhea" id="RHEA-COMP:9863"/>
        <dbReference type="Rhea" id="RHEA-COMP:11604"/>
        <dbReference type="ChEBI" id="CHEBI:15378"/>
        <dbReference type="ChEBI" id="CHEBI:29999"/>
        <dbReference type="ChEBI" id="CHEBI:30616"/>
        <dbReference type="ChEBI" id="CHEBI:83421"/>
        <dbReference type="ChEBI" id="CHEBI:456216"/>
        <dbReference type="EC" id="2.7.11.1"/>
    </reaction>
</comment>
<dbReference type="Proteomes" id="UP000685013">
    <property type="component" value="Chromosome 11"/>
</dbReference>
<keyword evidence="9 25" id="KW-0812">Transmembrane</keyword>
<dbReference type="Pfam" id="PF00454">
    <property type="entry name" value="PI3_PI4_kinase"/>
    <property type="match status" value="1"/>
</dbReference>
<dbReference type="EMBL" id="JAGKQH010000011">
    <property type="protein sequence ID" value="KAG6589025.1"/>
    <property type="molecule type" value="Genomic_DNA"/>
</dbReference>
<dbReference type="Pfam" id="PF25030">
    <property type="entry name" value="M-HEAT_ATR"/>
    <property type="match status" value="1"/>
</dbReference>
<evidence type="ECO:0000256" key="9">
    <source>
        <dbReference type="ARBA" id="ARBA00022692"/>
    </source>
</evidence>
<feature type="region of interest" description="Disordered" evidence="24">
    <location>
        <begin position="110"/>
        <end position="144"/>
    </location>
</feature>
<dbReference type="GO" id="GO:0004674">
    <property type="term" value="F:protein serine/threonine kinase activity"/>
    <property type="evidence" value="ECO:0007669"/>
    <property type="project" value="UniProtKB-KW"/>
</dbReference>
<organism evidence="28 29">
    <name type="scientific">Cucurbita argyrosperma subsp. sororia</name>
    <dbReference type="NCBI Taxonomy" id="37648"/>
    <lineage>
        <taxon>Eukaryota</taxon>
        <taxon>Viridiplantae</taxon>
        <taxon>Streptophyta</taxon>
        <taxon>Embryophyta</taxon>
        <taxon>Tracheophyta</taxon>
        <taxon>Spermatophyta</taxon>
        <taxon>Magnoliopsida</taxon>
        <taxon>eudicotyledons</taxon>
        <taxon>Gunneridae</taxon>
        <taxon>Pentapetalae</taxon>
        <taxon>rosids</taxon>
        <taxon>fabids</taxon>
        <taxon>Cucurbitales</taxon>
        <taxon>Cucurbitaceae</taxon>
        <taxon>Cucurbiteae</taxon>
        <taxon>Cucurbita</taxon>
    </lineage>
</organism>
<dbReference type="InterPro" id="IPR000403">
    <property type="entry name" value="PI3/4_kinase_cat_dom"/>
</dbReference>
<keyword evidence="15" id="KW-0406">Ion transport</keyword>
<dbReference type="InterPro" id="IPR006685">
    <property type="entry name" value="MscS_channel_2nd"/>
</dbReference>
<dbReference type="CDD" id="cd00892">
    <property type="entry name" value="PIKKc_ATR"/>
    <property type="match status" value="1"/>
</dbReference>
<keyword evidence="29" id="KW-1185">Reference proteome</keyword>
<dbReference type="SMART" id="SM00146">
    <property type="entry name" value="PI3Kc"/>
    <property type="match status" value="1"/>
</dbReference>
<keyword evidence="8" id="KW-0808">Transferase</keyword>
<gene>
    <name evidence="28" type="primary">ATR</name>
    <name evidence="28" type="ORF">SDJN03_17590</name>
</gene>
<feature type="transmembrane region" description="Helical" evidence="25">
    <location>
        <begin position="456"/>
        <end position="477"/>
    </location>
</feature>
<evidence type="ECO:0000313" key="28">
    <source>
        <dbReference type="EMBL" id="KAG6589025.1"/>
    </source>
</evidence>
<dbReference type="GO" id="GO:0005886">
    <property type="term" value="C:plasma membrane"/>
    <property type="evidence" value="ECO:0007669"/>
    <property type="project" value="UniProtKB-ARBA"/>
</dbReference>
<name>A0AAV6MX82_9ROSI</name>
<dbReference type="InterPro" id="IPR003151">
    <property type="entry name" value="PIK-rel_kinase_FAT"/>
</dbReference>
<feature type="transmembrane region" description="Helical" evidence="25">
    <location>
        <begin position="338"/>
        <end position="357"/>
    </location>
</feature>
<dbReference type="GO" id="GO:0000723">
    <property type="term" value="P:telomere maintenance"/>
    <property type="evidence" value="ECO:0007669"/>
    <property type="project" value="TreeGrafter"/>
</dbReference>
<evidence type="ECO:0000256" key="13">
    <source>
        <dbReference type="ARBA" id="ARBA00022840"/>
    </source>
</evidence>
<keyword evidence="19" id="KW-0407">Ion channel</keyword>
<evidence type="ECO:0000256" key="1">
    <source>
        <dbReference type="ARBA" id="ARBA00004123"/>
    </source>
</evidence>
<evidence type="ECO:0000256" key="6">
    <source>
        <dbReference type="ARBA" id="ARBA00022448"/>
    </source>
</evidence>
<keyword evidence="7" id="KW-0723">Serine/threonine-protein kinase</keyword>
<evidence type="ECO:0000256" key="11">
    <source>
        <dbReference type="ARBA" id="ARBA00022763"/>
    </source>
</evidence>
<feature type="domain" description="PI3K/PI4K catalytic" evidence="26">
    <location>
        <begin position="3053"/>
        <end position="3336"/>
    </location>
</feature>
<accession>A0AAV6MX82</accession>
<feature type="transmembrane region" description="Helical" evidence="25">
    <location>
        <begin position="377"/>
        <end position="398"/>
    </location>
</feature>
<evidence type="ECO:0000256" key="24">
    <source>
        <dbReference type="SAM" id="MobiDB-lite"/>
    </source>
</evidence>
<feature type="region of interest" description="Disordered" evidence="24">
    <location>
        <begin position="550"/>
        <end position="577"/>
    </location>
</feature>
<dbReference type="Pfam" id="PF00924">
    <property type="entry name" value="MS_channel_2nd"/>
    <property type="match status" value="1"/>
</dbReference>
<dbReference type="GO" id="GO:0005634">
    <property type="term" value="C:nucleus"/>
    <property type="evidence" value="ECO:0007669"/>
    <property type="project" value="UniProtKB-SubCell"/>
</dbReference>
<reference evidence="28 29" key="1">
    <citation type="journal article" date="2021" name="Hortic Res">
        <title>The domestication of Cucurbita argyrosperma as revealed by the genome of its wild relative.</title>
        <authorList>
            <person name="Barrera-Redondo J."/>
            <person name="Sanchez-de la Vega G."/>
            <person name="Aguirre-Liguori J.A."/>
            <person name="Castellanos-Morales G."/>
            <person name="Gutierrez-Guerrero Y.T."/>
            <person name="Aguirre-Dugua X."/>
            <person name="Aguirre-Planter E."/>
            <person name="Tenaillon M.I."/>
            <person name="Lira-Saade R."/>
            <person name="Eguiarte L.E."/>
        </authorList>
    </citation>
    <scope>NUCLEOTIDE SEQUENCE [LARGE SCALE GENOMIC DNA]</scope>
    <source>
        <strain evidence="28">JBR-2021</strain>
    </source>
</reference>
<evidence type="ECO:0000259" key="26">
    <source>
        <dbReference type="PROSITE" id="PS50290"/>
    </source>
</evidence>
<evidence type="ECO:0000256" key="18">
    <source>
        <dbReference type="ARBA" id="ARBA00023242"/>
    </source>
</evidence>
<keyword evidence="20" id="KW-0131">Cell cycle</keyword>